<keyword evidence="1" id="KW-0732">Signal</keyword>
<sequence length="230" mass="24779">MHFSSKISMAGLILASSAVFSANPAEGLYAGVMGGGSYMPSITFSTLNFDSNYYQSSGKLTYDGGGTAGVQIGTRIEQFRVEGEVNYTTNNMKTLKTNGITIRQDSHNPGLNLKGKTYFIAGLINGFYEPLAYENDGNWTPYIGLGLGYAKVKNTLSFYYATTQFANGNDSASAPIAQGILGVSWFFDDVIAFSIDGRYMTTKKITALDERLTAGTINLVLNVAFDQSDA</sequence>
<organism evidence="2 3">
    <name type="scientific">Legionella dresdenensis</name>
    <dbReference type="NCBI Taxonomy" id="450200"/>
    <lineage>
        <taxon>Bacteria</taxon>
        <taxon>Pseudomonadati</taxon>
        <taxon>Pseudomonadota</taxon>
        <taxon>Gammaproteobacteria</taxon>
        <taxon>Legionellales</taxon>
        <taxon>Legionellaceae</taxon>
        <taxon>Legionella</taxon>
    </lineage>
</organism>
<evidence type="ECO:0000313" key="2">
    <source>
        <dbReference type="EMBL" id="MFC3907810.1"/>
    </source>
</evidence>
<accession>A0ABV8CBX4</accession>
<feature type="chain" id="PRO_5045966546" evidence="1">
    <location>
        <begin position="22"/>
        <end position="230"/>
    </location>
</feature>
<comment type="caution">
    <text evidence="2">The sequence shown here is derived from an EMBL/GenBank/DDBJ whole genome shotgun (WGS) entry which is preliminary data.</text>
</comment>
<evidence type="ECO:0000313" key="3">
    <source>
        <dbReference type="Proteomes" id="UP001595758"/>
    </source>
</evidence>
<reference evidence="3" key="1">
    <citation type="journal article" date="2019" name="Int. J. Syst. Evol. Microbiol.">
        <title>The Global Catalogue of Microorganisms (GCM) 10K type strain sequencing project: providing services to taxonomists for standard genome sequencing and annotation.</title>
        <authorList>
            <consortium name="The Broad Institute Genomics Platform"/>
            <consortium name="The Broad Institute Genome Sequencing Center for Infectious Disease"/>
            <person name="Wu L."/>
            <person name="Ma J."/>
        </authorList>
    </citation>
    <scope>NUCLEOTIDE SEQUENCE [LARGE SCALE GENOMIC DNA]</scope>
    <source>
        <strain evidence="3">CCUG 59858</strain>
    </source>
</reference>
<dbReference type="InterPro" id="IPR011250">
    <property type="entry name" value="OMP/PagP_B-barrel"/>
</dbReference>
<feature type="signal peptide" evidence="1">
    <location>
        <begin position="1"/>
        <end position="21"/>
    </location>
</feature>
<evidence type="ECO:0000256" key="1">
    <source>
        <dbReference type="SAM" id="SignalP"/>
    </source>
</evidence>
<gene>
    <name evidence="2" type="ORF">ACFORL_01775</name>
</gene>
<name>A0ABV8CBX4_9GAMM</name>
<dbReference type="Gene3D" id="2.40.160.20">
    <property type="match status" value="1"/>
</dbReference>
<dbReference type="EMBL" id="JBHSAB010000001">
    <property type="protein sequence ID" value="MFC3907810.1"/>
    <property type="molecule type" value="Genomic_DNA"/>
</dbReference>
<dbReference type="Proteomes" id="UP001595758">
    <property type="component" value="Unassembled WGS sequence"/>
</dbReference>
<dbReference type="SUPFAM" id="SSF56925">
    <property type="entry name" value="OMPA-like"/>
    <property type="match status" value="1"/>
</dbReference>
<keyword evidence="3" id="KW-1185">Reference proteome</keyword>
<dbReference type="RefSeq" id="WP_382340508.1">
    <property type="nucleotide sequence ID" value="NZ_JBHSAB010000001.1"/>
</dbReference>
<protein>
    <submittedName>
        <fullName evidence="2">Outer membrane protein</fullName>
    </submittedName>
</protein>
<proteinExistence type="predicted"/>